<accession>A0A949TGR3</accession>
<proteinExistence type="predicted"/>
<dbReference type="RefSeq" id="WP_218319534.1">
    <property type="nucleotide sequence ID" value="NZ_JAEEGC010000026.1"/>
</dbReference>
<dbReference type="Proteomes" id="UP000694308">
    <property type="component" value="Unassembled WGS sequence"/>
</dbReference>
<evidence type="ECO:0000313" key="1">
    <source>
        <dbReference type="EMBL" id="MBV7272499.1"/>
    </source>
</evidence>
<gene>
    <name evidence="1" type="ORF">I6U48_06160</name>
</gene>
<dbReference type="EMBL" id="JAEEGC010000026">
    <property type="protein sequence ID" value="MBV7272499.1"/>
    <property type="molecule type" value="Genomic_DNA"/>
</dbReference>
<sequence>MPMKFDFNGEKFKVTSTNQKGNSNEYTIEYNKTGRIYNELAFDFPGVNSSRQTNKSENIQFKDQNSRDLLYNSLRQAVPNLKDIEKQFGNFQTGAVSAAVTTDSNSTKFRVSAVKNIICNEDEIVLHK</sequence>
<keyword evidence="2" id="KW-1185">Reference proteome</keyword>
<reference evidence="1" key="1">
    <citation type="submission" date="2020-12" db="EMBL/GenBank/DDBJ databases">
        <title>Clostridium thailandense sp. nov., a novel acetogenic bacterium isolated from peat land soil in Thailand.</title>
        <authorList>
            <person name="Chaikitkaew S."/>
            <person name="Birkeland N.K."/>
        </authorList>
    </citation>
    <scope>NUCLEOTIDE SEQUENCE</scope>
    <source>
        <strain evidence="1">PL3</strain>
    </source>
</reference>
<comment type="caution">
    <text evidence="1">The sequence shown here is derived from an EMBL/GenBank/DDBJ whole genome shotgun (WGS) entry which is preliminary data.</text>
</comment>
<dbReference type="AlphaFoldDB" id="A0A949TGR3"/>
<evidence type="ECO:0000313" key="2">
    <source>
        <dbReference type="Proteomes" id="UP000694308"/>
    </source>
</evidence>
<protein>
    <submittedName>
        <fullName evidence="1">Uncharacterized protein</fullName>
    </submittedName>
</protein>
<name>A0A949TGR3_9CLOT</name>
<organism evidence="1 2">
    <name type="scientific">Clostridium thailandense</name>
    <dbReference type="NCBI Taxonomy" id="2794346"/>
    <lineage>
        <taxon>Bacteria</taxon>
        <taxon>Bacillati</taxon>
        <taxon>Bacillota</taxon>
        <taxon>Clostridia</taxon>
        <taxon>Eubacteriales</taxon>
        <taxon>Clostridiaceae</taxon>
        <taxon>Clostridium</taxon>
    </lineage>
</organism>